<evidence type="ECO:0000256" key="2">
    <source>
        <dbReference type="ARBA" id="ARBA00022771"/>
    </source>
</evidence>
<proteinExistence type="predicted"/>
<gene>
    <name evidence="5" type="ORF">JX265_006491</name>
</gene>
<protein>
    <recommendedName>
        <fullName evidence="7">RING-type domain-containing protein</fullName>
    </recommendedName>
</protein>
<organism evidence="5 6">
    <name type="scientific">Neoarthrinium moseri</name>
    <dbReference type="NCBI Taxonomy" id="1658444"/>
    <lineage>
        <taxon>Eukaryota</taxon>
        <taxon>Fungi</taxon>
        <taxon>Dikarya</taxon>
        <taxon>Ascomycota</taxon>
        <taxon>Pezizomycotina</taxon>
        <taxon>Sordariomycetes</taxon>
        <taxon>Xylariomycetidae</taxon>
        <taxon>Amphisphaeriales</taxon>
        <taxon>Apiosporaceae</taxon>
        <taxon>Neoarthrinium</taxon>
    </lineage>
</organism>
<dbReference type="GO" id="GO:0008270">
    <property type="term" value="F:zinc ion binding"/>
    <property type="evidence" value="ECO:0007669"/>
    <property type="project" value="UniProtKB-KW"/>
</dbReference>
<dbReference type="InterPro" id="IPR017907">
    <property type="entry name" value="Znf_RING_CS"/>
</dbReference>
<reference evidence="5" key="1">
    <citation type="submission" date="2021-03" db="EMBL/GenBank/DDBJ databases">
        <title>Revisited historic fungal species revealed as producer of novel bioactive compounds through whole genome sequencing and comparative genomics.</title>
        <authorList>
            <person name="Vignolle G.A."/>
            <person name="Hochenegger N."/>
            <person name="Mach R.L."/>
            <person name="Mach-Aigner A.R."/>
            <person name="Javad Rahimi M."/>
            <person name="Salim K.A."/>
            <person name="Chan C.M."/>
            <person name="Lim L.B.L."/>
            <person name="Cai F."/>
            <person name="Druzhinina I.S."/>
            <person name="U'Ren J.M."/>
            <person name="Derntl C."/>
        </authorList>
    </citation>
    <scope>NUCLEOTIDE SEQUENCE</scope>
    <source>
        <strain evidence="5">TUCIM 5799</strain>
    </source>
</reference>
<evidence type="ECO:0000256" key="1">
    <source>
        <dbReference type="ARBA" id="ARBA00022723"/>
    </source>
</evidence>
<sequence>MSSAHLGKMSEDNMTLIMQLLAEDSEHAVSAAVGKGKLPEGKDTDYQIACKLYLEEVQSLQAFTDDQRMARSIQQAIRRDGDAIAQSQNEERVAEADHNFSVALSNGQNAPPRQATEPPIDDEETEFLQKLLCIYITGVGDADDNDGNLSYELDGDGDTDMSNQPESSAWAASRQVTKPQPKRHCEACGDWKHFALVAKAPCGHEYCRECLQRLFVDAMTDESLFPPRCCRQPIPLDKNRLFLNGNIVQEFQEKALEFSTPNRTYCHDRDCGAFIPAANYVKVLCTTEIVPRMNNFSRSYSLLERRAGNVVKTAGGWWSLLSDATTWSVDAAFSSATPAVLAGRLALVSNGKNTGSSSGPPRLKRATMGKTALNRTSAAQSLTTRSNAKDEFRPWCRT</sequence>
<keyword evidence="1" id="KW-0479">Metal-binding</keyword>
<evidence type="ECO:0000256" key="4">
    <source>
        <dbReference type="SAM" id="MobiDB-lite"/>
    </source>
</evidence>
<evidence type="ECO:0000256" key="3">
    <source>
        <dbReference type="ARBA" id="ARBA00022833"/>
    </source>
</evidence>
<dbReference type="AlphaFoldDB" id="A0A9P9WL76"/>
<feature type="compositionally biased region" description="Basic and acidic residues" evidence="4">
    <location>
        <begin position="387"/>
        <end position="398"/>
    </location>
</feature>
<keyword evidence="6" id="KW-1185">Reference proteome</keyword>
<keyword evidence="3" id="KW-0862">Zinc</keyword>
<feature type="compositionally biased region" description="Polar residues" evidence="4">
    <location>
        <begin position="373"/>
        <end position="386"/>
    </location>
</feature>
<accession>A0A9P9WL76</accession>
<dbReference type="PROSITE" id="PS00518">
    <property type="entry name" value="ZF_RING_1"/>
    <property type="match status" value="1"/>
</dbReference>
<feature type="region of interest" description="Disordered" evidence="4">
    <location>
        <begin position="351"/>
        <end position="398"/>
    </location>
</feature>
<dbReference type="Gene3D" id="3.30.40.10">
    <property type="entry name" value="Zinc/RING finger domain, C3HC4 (zinc finger)"/>
    <property type="match status" value="1"/>
</dbReference>
<keyword evidence="2" id="KW-0863">Zinc-finger</keyword>
<dbReference type="SUPFAM" id="SSF57850">
    <property type="entry name" value="RING/U-box"/>
    <property type="match status" value="1"/>
</dbReference>
<evidence type="ECO:0008006" key="7">
    <source>
        <dbReference type="Google" id="ProtNLM"/>
    </source>
</evidence>
<dbReference type="EMBL" id="JAFIMR010000015">
    <property type="protein sequence ID" value="KAI1869401.1"/>
    <property type="molecule type" value="Genomic_DNA"/>
</dbReference>
<evidence type="ECO:0000313" key="5">
    <source>
        <dbReference type="EMBL" id="KAI1869401.1"/>
    </source>
</evidence>
<name>A0A9P9WL76_9PEZI</name>
<evidence type="ECO:0000313" key="6">
    <source>
        <dbReference type="Proteomes" id="UP000829685"/>
    </source>
</evidence>
<comment type="caution">
    <text evidence="5">The sequence shown here is derived from an EMBL/GenBank/DDBJ whole genome shotgun (WGS) entry which is preliminary data.</text>
</comment>
<feature type="region of interest" description="Disordered" evidence="4">
    <location>
        <begin position="145"/>
        <end position="165"/>
    </location>
</feature>
<dbReference type="Proteomes" id="UP000829685">
    <property type="component" value="Unassembled WGS sequence"/>
</dbReference>
<dbReference type="InterPro" id="IPR013083">
    <property type="entry name" value="Znf_RING/FYVE/PHD"/>
</dbReference>